<comment type="similarity">
    <text evidence="2 7">Belongs to the FPP/GGPP synthase family.</text>
</comment>
<keyword evidence="6" id="KW-0414">Isoprene biosynthesis</keyword>
<dbReference type="PANTHER" id="PTHR12001:SF69">
    <property type="entry name" value="ALL TRANS-POLYPRENYL-DIPHOSPHATE SYNTHASE PDSS1"/>
    <property type="match status" value="1"/>
</dbReference>
<dbReference type="Proteomes" id="UP001230188">
    <property type="component" value="Unassembled WGS sequence"/>
</dbReference>
<dbReference type="AlphaFoldDB" id="A0AAD7U7I0"/>
<evidence type="ECO:0000256" key="7">
    <source>
        <dbReference type="RuleBase" id="RU004466"/>
    </source>
</evidence>
<dbReference type="EMBL" id="JAQMWT010000548">
    <property type="protein sequence ID" value="KAJ8599702.1"/>
    <property type="molecule type" value="Genomic_DNA"/>
</dbReference>
<sequence length="491" mass="53643">MRRRFLVAALAGSALAYTTAPCWMRKRRRSSVATMSQTIDKAESSSSSWSSASSSDKHVNGLRRERQASIDVFSTLPEDIQSWSAARPQTHTIDLSRRPPVADPFALVADDLAPFVDDIKKQVDSRNPILSTAAKHFFETAQGKRFRPTVVALLSRALPPAVRTDNATEAALVAERQRQLGQITEMIHVASLIHDDVLDDADTRRGGDAIHKMFSNKVAVLSGDYLLARASVMLARLANMEVVEVMAKALDSLVSGEIMQIKTTQAAAKKKGDADELSKLRTREVKPTLYARAQRAFQLSSSHFKNYGIAAPQLGSLPKSDDDAHDEEMQLYLRKSYYKTASLICDACKSTALLAGYDFESSIASASEEFGYHLGLAFQIIDDVLDFAENSEDLGKPAGADLSLGLATAPILYAAQEFPELRPLIDRRFKGAGDVTKAYNLVRQSSGLRLATKLAHFHAQSAVNALCKAAPPSPARDALVSLCYVVLTRKK</sequence>
<dbReference type="SUPFAM" id="SSF48576">
    <property type="entry name" value="Terpenoid synthases"/>
    <property type="match status" value="1"/>
</dbReference>
<dbReference type="PANTHER" id="PTHR12001">
    <property type="entry name" value="GERANYLGERANYL PYROPHOSPHATE SYNTHASE"/>
    <property type="match status" value="1"/>
</dbReference>
<keyword evidence="4" id="KW-0479">Metal-binding</keyword>
<evidence type="ECO:0000256" key="6">
    <source>
        <dbReference type="ARBA" id="ARBA00023229"/>
    </source>
</evidence>
<comment type="caution">
    <text evidence="9">The sequence shown here is derived from an EMBL/GenBank/DDBJ whole genome shotgun (WGS) entry which is preliminary data.</text>
</comment>
<name>A0AAD7U7I0_9STRA</name>
<evidence type="ECO:0000256" key="1">
    <source>
        <dbReference type="ARBA" id="ARBA00001946"/>
    </source>
</evidence>
<dbReference type="GO" id="GO:0008299">
    <property type="term" value="P:isoprenoid biosynthetic process"/>
    <property type="evidence" value="ECO:0007669"/>
    <property type="project" value="UniProtKB-KW"/>
</dbReference>
<dbReference type="GO" id="GO:0006744">
    <property type="term" value="P:ubiquinone biosynthetic process"/>
    <property type="evidence" value="ECO:0007669"/>
    <property type="project" value="TreeGrafter"/>
</dbReference>
<comment type="cofactor">
    <cofactor evidence="1">
        <name>Mg(2+)</name>
        <dbReference type="ChEBI" id="CHEBI:18420"/>
    </cofactor>
</comment>
<keyword evidence="5" id="KW-0460">Magnesium</keyword>
<reference evidence="9" key="1">
    <citation type="submission" date="2023-01" db="EMBL/GenBank/DDBJ databases">
        <title>Metagenome sequencing of chrysophaentin producing Chrysophaeum taylorii.</title>
        <authorList>
            <person name="Davison J."/>
            <person name="Bewley C."/>
        </authorList>
    </citation>
    <scope>NUCLEOTIDE SEQUENCE</scope>
    <source>
        <strain evidence="9">NIES-1699</strain>
    </source>
</reference>
<dbReference type="InterPro" id="IPR033749">
    <property type="entry name" value="Polyprenyl_synt_CS"/>
</dbReference>
<dbReference type="CDD" id="cd00685">
    <property type="entry name" value="Trans_IPPS_HT"/>
    <property type="match status" value="1"/>
</dbReference>
<dbReference type="PROSITE" id="PS00723">
    <property type="entry name" value="POLYPRENYL_SYNTHASE_1"/>
    <property type="match status" value="1"/>
</dbReference>
<keyword evidence="3 7" id="KW-0808">Transferase</keyword>
<dbReference type="PROSITE" id="PS00444">
    <property type="entry name" value="POLYPRENYL_SYNTHASE_2"/>
    <property type="match status" value="1"/>
</dbReference>
<dbReference type="InterPro" id="IPR000092">
    <property type="entry name" value="Polyprenyl_synt"/>
</dbReference>
<dbReference type="Gene3D" id="1.10.600.10">
    <property type="entry name" value="Farnesyl Diphosphate Synthase"/>
    <property type="match status" value="1"/>
</dbReference>
<organism evidence="9 10">
    <name type="scientific">Chrysophaeum taylorii</name>
    <dbReference type="NCBI Taxonomy" id="2483200"/>
    <lineage>
        <taxon>Eukaryota</taxon>
        <taxon>Sar</taxon>
        <taxon>Stramenopiles</taxon>
        <taxon>Ochrophyta</taxon>
        <taxon>Pelagophyceae</taxon>
        <taxon>Pelagomonadales</taxon>
        <taxon>Pelagomonadaceae</taxon>
        <taxon>Chrysophaeum</taxon>
    </lineage>
</organism>
<feature type="compositionally biased region" description="Low complexity" evidence="8">
    <location>
        <begin position="44"/>
        <end position="54"/>
    </location>
</feature>
<evidence type="ECO:0000313" key="9">
    <source>
        <dbReference type="EMBL" id="KAJ8599702.1"/>
    </source>
</evidence>
<evidence type="ECO:0000256" key="8">
    <source>
        <dbReference type="SAM" id="MobiDB-lite"/>
    </source>
</evidence>
<evidence type="ECO:0000256" key="3">
    <source>
        <dbReference type="ARBA" id="ARBA00022679"/>
    </source>
</evidence>
<evidence type="ECO:0000256" key="5">
    <source>
        <dbReference type="ARBA" id="ARBA00022842"/>
    </source>
</evidence>
<feature type="region of interest" description="Disordered" evidence="8">
    <location>
        <begin position="34"/>
        <end position="61"/>
    </location>
</feature>
<evidence type="ECO:0000313" key="10">
    <source>
        <dbReference type="Proteomes" id="UP001230188"/>
    </source>
</evidence>
<proteinExistence type="inferred from homology"/>
<protein>
    <submittedName>
        <fullName evidence="9">Uncharacterized protein</fullName>
    </submittedName>
</protein>
<dbReference type="GO" id="GO:1990234">
    <property type="term" value="C:transferase complex"/>
    <property type="evidence" value="ECO:0007669"/>
    <property type="project" value="TreeGrafter"/>
</dbReference>
<gene>
    <name evidence="9" type="ORF">CTAYLR_004720</name>
</gene>
<dbReference type="GO" id="GO:0046872">
    <property type="term" value="F:metal ion binding"/>
    <property type="evidence" value="ECO:0007669"/>
    <property type="project" value="UniProtKB-KW"/>
</dbReference>
<dbReference type="GO" id="GO:0004659">
    <property type="term" value="F:prenyltransferase activity"/>
    <property type="evidence" value="ECO:0007669"/>
    <property type="project" value="InterPro"/>
</dbReference>
<evidence type="ECO:0000256" key="2">
    <source>
        <dbReference type="ARBA" id="ARBA00006706"/>
    </source>
</evidence>
<evidence type="ECO:0000256" key="4">
    <source>
        <dbReference type="ARBA" id="ARBA00022723"/>
    </source>
</evidence>
<dbReference type="Pfam" id="PF00348">
    <property type="entry name" value="polyprenyl_synt"/>
    <property type="match status" value="2"/>
</dbReference>
<keyword evidence="10" id="KW-1185">Reference proteome</keyword>
<accession>A0AAD7U7I0</accession>
<dbReference type="InterPro" id="IPR008949">
    <property type="entry name" value="Isoprenoid_synthase_dom_sf"/>
</dbReference>